<dbReference type="Gene3D" id="3.30.470.20">
    <property type="entry name" value="ATP-grasp fold, B domain"/>
    <property type="match status" value="1"/>
</dbReference>
<dbReference type="GO" id="GO:0046872">
    <property type="term" value="F:metal ion binding"/>
    <property type="evidence" value="ECO:0007669"/>
    <property type="project" value="InterPro"/>
</dbReference>
<sequence length="282" mass="30949">MKIMVTGIGGPAGRNVASLLLERGHTVIGVDMQRISLPGVKVHRIPPASHPSFLEKLCTLAVEESIQLMIPTVSEELPILASEWIKWSDIPAVISQKQAVYDADDKFLTYKRLSNHGVCVPRYLLPSQVSSPEEISLNLGWPCLSKPRVGRGGREVVIRNVKDWPAISMLDDRYILQEFIPGTDYAPNVYIGKKSAIVVLEKTMLKEGIVGNAAEVKRVNAPDVADIAISAAKAMNLTGPMDIDIRRRNDHNPVVLEINARFGANITQAKEVLDAVLEDFGV</sequence>
<reference evidence="3 4" key="1">
    <citation type="submission" date="2014-07" db="EMBL/GenBank/DDBJ databases">
        <title>Methanogenic archaea and the global carbon cycle.</title>
        <authorList>
            <person name="Henriksen J.R."/>
            <person name="Luke J."/>
            <person name="Reinhart S."/>
            <person name="Benedict M.N."/>
            <person name="Youngblut N.D."/>
            <person name="Metcalf M.E."/>
            <person name="Whitaker R.J."/>
            <person name="Metcalf W.W."/>
        </authorList>
    </citation>
    <scope>NUCLEOTIDE SEQUENCE [LARGE SCALE GENOMIC DNA]</scope>
    <source>
        <strain evidence="3 4">HI350</strain>
    </source>
</reference>
<protein>
    <recommendedName>
        <fullName evidence="2">ATP-grasp domain-containing protein</fullName>
    </recommendedName>
</protein>
<dbReference type="HOGENOM" id="CLU_052967_4_0_2"/>
<evidence type="ECO:0000313" key="4">
    <source>
        <dbReference type="Proteomes" id="UP000033092"/>
    </source>
</evidence>
<dbReference type="InterPro" id="IPR003806">
    <property type="entry name" value="ATP-grasp_PylC-type"/>
</dbReference>
<dbReference type="Proteomes" id="UP000033092">
    <property type="component" value="Chromosome"/>
</dbReference>
<dbReference type="KEGG" id="msz:MSSIH_1316"/>
<accession>A0A0E3LAH0</accession>
<dbReference type="Gene3D" id="3.40.50.20">
    <property type="match status" value="1"/>
</dbReference>
<dbReference type="PANTHER" id="PTHR21621">
    <property type="entry name" value="RIBOSOMAL PROTEIN S6 MODIFICATION PROTEIN"/>
    <property type="match status" value="1"/>
</dbReference>
<dbReference type="AlphaFoldDB" id="A0A0E3LAH0"/>
<evidence type="ECO:0000259" key="2">
    <source>
        <dbReference type="PROSITE" id="PS50975"/>
    </source>
</evidence>
<dbReference type="Pfam" id="PF02655">
    <property type="entry name" value="ATP-grasp_3"/>
    <property type="match status" value="1"/>
</dbReference>
<dbReference type="GO" id="GO:0005524">
    <property type="term" value="F:ATP binding"/>
    <property type="evidence" value="ECO:0007669"/>
    <property type="project" value="UniProtKB-UniRule"/>
</dbReference>
<dbReference type="EMBL" id="CP009507">
    <property type="protein sequence ID" value="AKB32006.1"/>
    <property type="molecule type" value="Genomic_DNA"/>
</dbReference>
<dbReference type="GeneID" id="41605327"/>
<organism evidence="3 4">
    <name type="scientific">Methanosarcina siciliae HI350</name>
    <dbReference type="NCBI Taxonomy" id="1434119"/>
    <lineage>
        <taxon>Archaea</taxon>
        <taxon>Methanobacteriati</taxon>
        <taxon>Methanobacteriota</taxon>
        <taxon>Stenosarchaea group</taxon>
        <taxon>Methanomicrobia</taxon>
        <taxon>Methanosarcinales</taxon>
        <taxon>Methanosarcinaceae</taxon>
        <taxon>Methanosarcina</taxon>
    </lineage>
</organism>
<dbReference type="RefSeq" id="WP_148705123.1">
    <property type="nucleotide sequence ID" value="NZ_CP009507.1"/>
</dbReference>
<dbReference type="InterPro" id="IPR011761">
    <property type="entry name" value="ATP-grasp"/>
</dbReference>
<dbReference type="GO" id="GO:0043774">
    <property type="term" value="F:coenzyme F420-2 alpha-glutamyl ligase activity"/>
    <property type="evidence" value="ECO:0007669"/>
    <property type="project" value="TreeGrafter"/>
</dbReference>
<dbReference type="GO" id="GO:0005737">
    <property type="term" value="C:cytoplasm"/>
    <property type="evidence" value="ECO:0007669"/>
    <property type="project" value="TreeGrafter"/>
</dbReference>
<keyword evidence="1" id="KW-0067">ATP-binding</keyword>
<dbReference type="SUPFAM" id="SSF56059">
    <property type="entry name" value="Glutathione synthetase ATP-binding domain-like"/>
    <property type="match status" value="1"/>
</dbReference>
<feature type="domain" description="ATP-grasp" evidence="2">
    <location>
        <begin position="110"/>
        <end position="281"/>
    </location>
</feature>
<dbReference type="PATRIC" id="fig|1434119.4.peg.1669"/>
<proteinExistence type="predicted"/>
<gene>
    <name evidence="3" type="ORF">MSSIH_1316</name>
</gene>
<dbReference type="PROSITE" id="PS50975">
    <property type="entry name" value="ATP_GRASP"/>
    <property type="match status" value="1"/>
</dbReference>
<evidence type="ECO:0000256" key="1">
    <source>
        <dbReference type="PROSITE-ProRule" id="PRU00409"/>
    </source>
</evidence>
<dbReference type="InterPro" id="IPR036291">
    <property type="entry name" value="NAD(P)-bd_dom_sf"/>
</dbReference>
<dbReference type="SUPFAM" id="SSF51735">
    <property type="entry name" value="NAD(P)-binding Rossmann-fold domains"/>
    <property type="match status" value="1"/>
</dbReference>
<keyword evidence="1" id="KW-0547">Nucleotide-binding</keyword>
<evidence type="ECO:0000313" key="3">
    <source>
        <dbReference type="EMBL" id="AKB32006.1"/>
    </source>
</evidence>
<dbReference type="PANTHER" id="PTHR21621:SF2">
    <property type="entry name" value="COENZYME GAMMA-F420-2:ALPHA-L-GLUTAMATE LIGASE"/>
    <property type="match status" value="1"/>
</dbReference>
<name>A0A0E3LAH0_9EURY</name>